<accession>A0AAV2GB47</accession>
<evidence type="ECO:0000313" key="2">
    <source>
        <dbReference type="EMBL" id="CAL1407916.1"/>
    </source>
</evidence>
<proteinExistence type="predicted"/>
<dbReference type="AlphaFoldDB" id="A0AAV2GB47"/>
<protein>
    <submittedName>
        <fullName evidence="2">Uncharacterized protein</fullName>
    </submittedName>
</protein>
<reference evidence="2 3" key="1">
    <citation type="submission" date="2024-04" db="EMBL/GenBank/DDBJ databases">
        <authorList>
            <person name="Fracassetti M."/>
        </authorList>
    </citation>
    <scope>NUCLEOTIDE SEQUENCE [LARGE SCALE GENOMIC DNA]</scope>
</reference>
<dbReference type="Proteomes" id="UP001497516">
    <property type="component" value="Chromosome 8"/>
</dbReference>
<gene>
    <name evidence="2" type="ORF">LTRI10_LOCUS47552</name>
</gene>
<dbReference type="EMBL" id="OZ034821">
    <property type="protein sequence ID" value="CAL1407916.1"/>
    <property type="molecule type" value="Genomic_DNA"/>
</dbReference>
<evidence type="ECO:0000256" key="1">
    <source>
        <dbReference type="SAM" id="MobiDB-lite"/>
    </source>
</evidence>
<keyword evidence="3" id="KW-1185">Reference proteome</keyword>
<evidence type="ECO:0000313" key="3">
    <source>
        <dbReference type="Proteomes" id="UP001497516"/>
    </source>
</evidence>
<name>A0AAV2GB47_9ROSI</name>
<sequence length="171" mass="19454">MATKRTIHMEQTRKPQNKKHTRRGDEYRLLVAEVVKVDVVHEGIITSWRGWKWGVLPGSPPDWLLSQYQLEKVLLDLLHTTSPATLPLDVSKGHPLLGLHAVEALIICSHLGVIFGLVSRELMLELEMMLEELLILEIQLLELVSEVVDRPLIAHAFTPILESFEMLILAF</sequence>
<organism evidence="2 3">
    <name type="scientific">Linum trigynum</name>
    <dbReference type="NCBI Taxonomy" id="586398"/>
    <lineage>
        <taxon>Eukaryota</taxon>
        <taxon>Viridiplantae</taxon>
        <taxon>Streptophyta</taxon>
        <taxon>Embryophyta</taxon>
        <taxon>Tracheophyta</taxon>
        <taxon>Spermatophyta</taxon>
        <taxon>Magnoliopsida</taxon>
        <taxon>eudicotyledons</taxon>
        <taxon>Gunneridae</taxon>
        <taxon>Pentapetalae</taxon>
        <taxon>rosids</taxon>
        <taxon>fabids</taxon>
        <taxon>Malpighiales</taxon>
        <taxon>Linaceae</taxon>
        <taxon>Linum</taxon>
    </lineage>
</organism>
<feature type="region of interest" description="Disordered" evidence="1">
    <location>
        <begin position="1"/>
        <end position="22"/>
    </location>
</feature>